<feature type="compositionally biased region" description="Polar residues" evidence="1">
    <location>
        <begin position="51"/>
        <end position="73"/>
    </location>
</feature>
<keyword evidence="5" id="KW-1185">Reference proteome</keyword>
<organism evidence="4 5">
    <name type="scientific">Reinekea marina</name>
    <dbReference type="NCBI Taxonomy" id="1310421"/>
    <lineage>
        <taxon>Bacteria</taxon>
        <taxon>Pseudomonadati</taxon>
        <taxon>Pseudomonadota</taxon>
        <taxon>Gammaproteobacteria</taxon>
        <taxon>Oceanospirillales</taxon>
        <taxon>Saccharospirillaceae</taxon>
        <taxon>Reinekea</taxon>
    </lineage>
</organism>
<keyword evidence="2" id="KW-0732">Signal</keyword>
<dbReference type="EMBL" id="JBHRYN010000010">
    <property type="protein sequence ID" value="MFC3701576.1"/>
    <property type="molecule type" value="Genomic_DNA"/>
</dbReference>
<feature type="signal peptide" evidence="2">
    <location>
        <begin position="1"/>
        <end position="22"/>
    </location>
</feature>
<evidence type="ECO:0000259" key="3">
    <source>
        <dbReference type="Pfam" id="PF07589"/>
    </source>
</evidence>
<gene>
    <name evidence="4" type="ORF">ACFOND_08010</name>
</gene>
<name>A0ABV7WQH9_9GAMM</name>
<accession>A0ABV7WQH9</accession>
<feature type="chain" id="PRO_5047460195" evidence="2">
    <location>
        <begin position="23"/>
        <end position="142"/>
    </location>
</feature>
<feature type="domain" description="Ice-binding protein C-terminal" evidence="3">
    <location>
        <begin position="117"/>
        <end position="138"/>
    </location>
</feature>
<reference evidence="5" key="1">
    <citation type="journal article" date="2019" name="Int. J. Syst. Evol. Microbiol.">
        <title>The Global Catalogue of Microorganisms (GCM) 10K type strain sequencing project: providing services to taxonomists for standard genome sequencing and annotation.</title>
        <authorList>
            <consortium name="The Broad Institute Genomics Platform"/>
            <consortium name="The Broad Institute Genome Sequencing Center for Infectious Disease"/>
            <person name="Wu L."/>
            <person name="Ma J."/>
        </authorList>
    </citation>
    <scope>NUCLEOTIDE SEQUENCE [LARGE SCALE GENOMIC DNA]</scope>
    <source>
        <strain evidence="5">CECT 8288</strain>
    </source>
</reference>
<sequence length="142" mass="15114">MKLKLFISAFSMFLLIVGSAQANLMKGEGGTSKSLVSVSQSKSDSAKDILSLQSSSESKTNKPSISKESGSNQGVLFFMNSQVNEGGKIPELPIQQIQFNDDLVIIPEPQDDIVAEVPEPATFGLLALGLTGLVASRRKRSA</sequence>
<proteinExistence type="predicted"/>
<protein>
    <submittedName>
        <fullName evidence="4">PEP-CTERM sorting domain-containing protein</fullName>
    </submittedName>
</protein>
<comment type="caution">
    <text evidence="4">The sequence shown here is derived from an EMBL/GenBank/DDBJ whole genome shotgun (WGS) entry which is preliminary data.</text>
</comment>
<dbReference type="NCBIfam" id="TIGR02595">
    <property type="entry name" value="PEP_CTERM"/>
    <property type="match status" value="1"/>
</dbReference>
<dbReference type="Pfam" id="PF07589">
    <property type="entry name" value="PEP-CTERM"/>
    <property type="match status" value="1"/>
</dbReference>
<evidence type="ECO:0000256" key="1">
    <source>
        <dbReference type="SAM" id="MobiDB-lite"/>
    </source>
</evidence>
<dbReference type="RefSeq" id="WP_290280733.1">
    <property type="nucleotide sequence ID" value="NZ_JAUFQI010000001.1"/>
</dbReference>
<dbReference type="Proteomes" id="UP001595710">
    <property type="component" value="Unassembled WGS sequence"/>
</dbReference>
<feature type="region of interest" description="Disordered" evidence="1">
    <location>
        <begin position="47"/>
        <end position="73"/>
    </location>
</feature>
<evidence type="ECO:0000313" key="4">
    <source>
        <dbReference type="EMBL" id="MFC3701576.1"/>
    </source>
</evidence>
<evidence type="ECO:0000313" key="5">
    <source>
        <dbReference type="Proteomes" id="UP001595710"/>
    </source>
</evidence>
<dbReference type="InterPro" id="IPR013424">
    <property type="entry name" value="Ice-binding_C"/>
</dbReference>
<evidence type="ECO:0000256" key="2">
    <source>
        <dbReference type="SAM" id="SignalP"/>
    </source>
</evidence>